<dbReference type="OMA" id="NRCVRKV"/>
<dbReference type="RefSeq" id="XP_028531102.1">
    <property type="nucleotide sequence ID" value="XM_028680104.1"/>
</dbReference>
<dbReference type="VEuPathDB" id="PlasmoDB:PRELSG_0022600"/>
<evidence type="ECO:0000313" key="1">
    <source>
        <dbReference type="EMBL" id="CRG84539.1"/>
    </source>
</evidence>
<dbReference type="EMBL" id="CVMU01000142">
    <property type="protein sequence ID" value="CRG84539.1"/>
    <property type="molecule type" value="Genomic_DNA"/>
</dbReference>
<dbReference type="KEGG" id="prel:PRELSG_0022600"/>
<protein>
    <recommendedName>
        <fullName evidence="3">KELT protein</fullName>
    </recommendedName>
</protein>
<name>A0A1J1GK16_PLARL</name>
<proteinExistence type="predicted"/>
<accession>A0A1J1GK16</accession>
<gene>
    <name evidence="1" type="ORF">PRELSG_0022600</name>
</gene>
<dbReference type="GeneID" id="39734154"/>
<dbReference type="OrthoDB" id="376180at2759"/>
<evidence type="ECO:0008006" key="3">
    <source>
        <dbReference type="Google" id="ProtNLM"/>
    </source>
</evidence>
<keyword evidence="2" id="KW-1185">Reference proteome</keyword>
<sequence>MIYFYKTTILIFYLYEYYYINKYIKKILLSEKHAEHATNLHNINERYSKENDAYEKLVQYLTKLISEDLEEIDSSKVDECKFENVEGNFEDESGEKKSIRKHKIFLEQEEKKEQEKKEQLPLETSLVSKNELEEFEKITKGINIMNVDFSRINKLLGLGISRNVDVQVLNDEFPLYLGPKINFKDITKPFGATFPILKDAIESDLHNTLFFDNFLTIDIYEFINKTYVGNLTLEKAYFSFILKDIRYVQYSEKVLEFLNSSCGLYNTLLNIPIFISVYLKNKEPEICIFFDEHFSKIRQNVETNTKFVENVIKSINYRYLTKDEKIRLGKIIANTKKYEHYLSTTINYFKVKIDTITEGIYFVEKITPNNKMLNRDNILISCIYFVLSYCIKFATPLYEKIINRGEYSRSEFFFVSSNLNNLINILEFLQHNSKLYNDFYENFENLDKHYPRVKSEDTFLNFYDFIMLKIHIIGIIYNICKISLKIVHCNQVKENYIKWKSHSYYKLLHDSRYIIQISSELLKKNL</sequence>
<organism evidence="1 2">
    <name type="scientific">Plasmodium relictum</name>
    <dbReference type="NCBI Taxonomy" id="85471"/>
    <lineage>
        <taxon>Eukaryota</taxon>
        <taxon>Sar</taxon>
        <taxon>Alveolata</taxon>
        <taxon>Apicomplexa</taxon>
        <taxon>Aconoidasida</taxon>
        <taxon>Haemosporida</taxon>
        <taxon>Plasmodiidae</taxon>
        <taxon>Plasmodium</taxon>
        <taxon>Plasmodium (Haemamoeba)</taxon>
    </lineage>
</organism>
<reference evidence="1 2" key="1">
    <citation type="submission" date="2015-04" db="EMBL/GenBank/DDBJ databases">
        <authorList>
            <consortium name="Pathogen Informatics"/>
        </authorList>
    </citation>
    <scope>NUCLEOTIDE SEQUENCE [LARGE SCALE GENOMIC DNA]</scope>
    <source>
        <strain evidence="1 2">SGS1</strain>
    </source>
</reference>
<evidence type="ECO:0000313" key="2">
    <source>
        <dbReference type="Proteomes" id="UP000220158"/>
    </source>
</evidence>
<dbReference type="AlphaFoldDB" id="A0A1J1GK16"/>
<dbReference type="Proteomes" id="UP000220158">
    <property type="component" value="Unassembled WGS sequence"/>
</dbReference>